<accession>P74483</accession>
<keyword evidence="3" id="KW-1185">Reference proteome</keyword>
<dbReference type="AlphaFoldDB" id="P74483"/>
<evidence type="ECO:0000313" key="3">
    <source>
        <dbReference type="Proteomes" id="UP000001425"/>
    </source>
</evidence>
<dbReference type="KEGG" id="syn:slr1931"/>
<keyword evidence="1" id="KW-0472">Membrane</keyword>
<keyword evidence="1" id="KW-1133">Transmembrane helix</keyword>
<reference evidence="2 3" key="2">
    <citation type="journal article" date="1996" name="DNA Res.">
        <title>Sequence analysis of the genome of the unicellular cyanobacterium Synechocystis sp. strain PCC6803. II. Sequence determination of the entire genome and assignment of potential protein-coding regions.</title>
        <authorList>
            <person name="Kaneko T."/>
            <person name="Sato S."/>
            <person name="Kotani H."/>
            <person name="Tanaka A."/>
            <person name="Asamizu E."/>
            <person name="Nakamura Y."/>
            <person name="Miyajima N."/>
            <person name="Hirosawa M."/>
            <person name="Sugiura M."/>
            <person name="Sasamoto S."/>
            <person name="Kimura T."/>
            <person name="Hosouchi T."/>
            <person name="Matsuno A."/>
            <person name="Muraki A."/>
            <person name="Nakazaki N."/>
            <person name="Naruo K."/>
            <person name="Okumura S."/>
            <person name="Shimpo S."/>
            <person name="Takeuchi C."/>
            <person name="Wada T."/>
            <person name="Watanabe A."/>
            <person name="Yamada M."/>
            <person name="Yasuda M."/>
            <person name="Tabata S."/>
        </authorList>
    </citation>
    <scope>NUCLEOTIDE SEQUENCE [LARGE SCALE GENOMIC DNA]</scope>
    <source>
        <strain evidence="3">ATCC 27184 / PCC 6803 / Kazusa</strain>
    </source>
</reference>
<evidence type="ECO:0000313" key="2">
    <source>
        <dbReference type="EMBL" id="BAA18584.1"/>
    </source>
</evidence>
<dbReference type="PROSITE" id="PS00409">
    <property type="entry name" value="PROKAR_NTER_METHYL"/>
    <property type="match status" value="1"/>
</dbReference>
<dbReference type="InParanoid" id="P74483"/>
<gene>
    <name evidence="2" type="ordered locus">slr1931</name>
</gene>
<dbReference type="PIR" id="S76455">
    <property type="entry name" value="S76455"/>
</dbReference>
<reference evidence="2 3" key="1">
    <citation type="journal article" date="1995" name="DNA Res.">
        <title>Sequence analysis of the genome of the unicellular cyanobacterium Synechocystis sp. strain PCC6803. I. Sequence features in the 1 Mb region from map positions 64% to 92% of the genome.</title>
        <authorList>
            <person name="Kaneko T."/>
            <person name="Tanaka A."/>
            <person name="Sato S."/>
            <person name="Kotani H."/>
            <person name="Sazuka T."/>
            <person name="Miyajima N."/>
            <person name="Sugiura M."/>
            <person name="Tabata S."/>
        </authorList>
    </citation>
    <scope>NUCLEOTIDE SEQUENCE [LARGE SCALE GENOMIC DNA]</scope>
    <source>
        <strain evidence="3">ATCC 27184 / PCC 6803 / Kazusa</strain>
    </source>
</reference>
<protein>
    <submittedName>
        <fullName evidence="2">Slr1931 protein</fullName>
    </submittedName>
</protein>
<proteinExistence type="predicted"/>
<dbReference type="EnsemblBacteria" id="BAA18584">
    <property type="protein sequence ID" value="BAA18584"/>
    <property type="gene ID" value="BAA18584"/>
</dbReference>
<dbReference type="InterPro" id="IPR012902">
    <property type="entry name" value="N_methyl_site"/>
</dbReference>
<name>P74483_SYNY3</name>
<dbReference type="eggNOG" id="COG4966">
    <property type="taxonomic scope" value="Bacteria"/>
</dbReference>
<dbReference type="PaxDb" id="1148-1653672"/>
<evidence type="ECO:0000256" key="1">
    <source>
        <dbReference type="SAM" id="Phobius"/>
    </source>
</evidence>
<sequence length="305" mass="31954">MKILWYLMTRNSSKGFTLLELLLASIMTFFVVSATGYAILVMTRENISSDVSSDLRFNTDRATDFIADEIRQANFLSTNTANIPTNTGTGIESCAMQTGEQFVMGLAVSSSDVNVVYYTKTPPGGVWLGPSSIYRCGPSLTSSGQLGSGRIRSILVDSISTAAGATTPTCPSGTTKRPTTPTAGFFLCVDNSNQNLVQLRLTAASDELANRGMTTTGGQGRFDSKATYSVVTTAFTRAASDIATLNESGTCTGVTVAVDGRAAIPFSSGMSVVATSSSTMVFSPGTWTKTGNSYTSGGCTINAVF</sequence>
<keyword evidence="1" id="KW-0812">Transmembrane</keyword>
<dbReference type="Proteomes" id="UP000001425">
    <property type="component" value="Chromosome"/>
</dbReference>
<dbReference type="IntAct" id="P74483">
    <property type="interactions" value="1"/>
</dbReference>
<dbReference type="STRING" id="1148.gene:10499466"/>
<feature type="transmembrane region" description="Helical" evidence="1">
    <location>
        <begin position="21"/>
        <end position="42"/>
    </location>
</feature>
<dbReference type="EMBL" id="BA000022">
    <property type="protein sequence ID" value="BAA18584.1"/>
    <property type="molecule type" value="Genomic_DNA"/>
</dbReference>
<organism evidence="2 3">
    <name type="scientific">Synechocystis sp. (strain ATCC 27184 / PCC 6803 / Kazusa)</name>
    <dbReference type="NCBI Taxonomy" id="1111708"/>
    <lineage>
        <taxon>Bacteria</taxon>
        <taxon>Bacillati</taxon>
        <taxon>Cyanobacteriota</taxon>
        <taxon>Cyanophyceae</taxon>
        <taxon>Synechococcales</taxon>
        <taxon>Merismopediaceae</taxon>
        <taxon>Synechocystis</taxon>
    </lineage>
</organism>